<evidence type="ECO:0008006" key="5">
    <source>
        <dbReference type="Google" id="ProtNLM"/>
    </source>
</evidence>
<comment type="caution">
    <text evidence="3">The sequence shown here is derived from an EMBL/GenBank/DDBJ whole genome shotgun (WGS) entry which is preliminary data.</text>
</comment>
<evidence type="ECO:0000256" key="2">
    <source>
        <dbReference type="SAM" id="MobiDB-lite"/>
    </source>
</evidence>
<dbReference type="InParanoid" id="A0A5J5EC61"/>
<gene>
    <name evidence="3" type="ORF">FN846DRAFT_789077</name>
</gene>
<dbReference type="AlphaFoldDB" id="A0A5J5EC61"/>
<feature type="region of interest" description="Disordered" evidence="2">
    <location>
        <begin position="1"/>
        <end position="20"/>
    </location>
</feature>
<evidence type="ECO:0000313" key="4">
    <source>
        <dbReference type="Proteomes" id="UP000326924"/>
    </source>
</evidence>
<dbReference type="FunCoup" id="A0A5J5EC61">
    <property type="interactions" value="1122"/>
</dbReference>
<dbReference type="GO" id="GO:0030687">
    <property type="term" value="C:preribosome, large subunit precursor"/>
    <property type="evidence" value="ECO:0007669"/>
    <property type="project" value="TreeGrafter"/>
</dbReference>
<evidence type="ECO:0000313" key="3">
    <source>
        <dbReference type="EMBL" id="KAA8892609.1"/>
    </source>
</evidence>
<keyword evidence="4" id="KW-1185">Reference proteome</keyword>
<accession>A0A5J5EC61</accession>
<dbReference type="Pfam" id="PF00466">
    <property type="entry name" value="Ribosomal_L10"/>
    <property type="match status" value="1"/>
</dbReference>
<comment type="similarity">
    <text evidence="1">Belongs to the universal ribosomal protein uL10 family.</text>
</comment>
<reference evidence="3 4" key="1">
    <citation type="submission" date="2019-09" db="EMBL/GenBank/DDBJ databases">
        <title>Draft genome of the ectomycorrhizal ascomycete Sphaerosporella brunnea.</title>
        <authorList>
            <consortium name="DOE Joint Genome Institute"/>
            <person name="Benucci G.M."/>
            <person name="Marozzi G."/>
            <person name="Antonielli L."/>
            <person name="Sanchez S."/>
            <person name="Marco P."/>
            <person name="Wang X."/>
            <person name="Falini L.B."/>
            <person name="Barry K."/>
            <person name="Haridas S."/>
            <person name="Lipzen A."/>
            <person name="Labutti K."/>
            <person name="Grigoriev I.V."/>
            <person name="Murat C."/>
            <person name="Martin F."/>
            <person name="Albertini E."/>
            <person name="Donnini D."/>
            <person name="Bonito G."/>
        </authorList>
    </citation>
    <scope>NUCLEOTIDE SEQUENCE [LARGE SCALE GENOMIC DNA]</scope>
    <source>
        <strain evidence="3 4">Sb_GMNB300</strain>
    </source>
</reference>
<sequence>MPRSKRNKQVSLTQTTKRPGRENNERLFTTIRESVDTYPTLLVFSVQNMRNTHLKEVRSELCDSRLFFGKTKVMAKALGLTESEELRPNLHKLSQHITGNVGLLFSPRKPADLIEYFENFVREDFSKMGCRITVG</sequence>
<dbReference type="InterPro" id="IPR001790">
    <property type="entry name" value="Ribosomal_uL10"/>
</dbReference>
<dbReference type="FunFam" id="3.30.70.1730:FF:000005">
    <property type="entry name" value="Ribosome assembly factor mrt4"/>
    <property type="match status" value="1"/>
</dbReference>
<dbReference type="SUPFAM" id="SSF160369">
    <property type="entry name" value="Ribosomal protein L10-like"/>
    <property type="match status" value="1"/>
</dbReference>
<dbReference type="GO" id="GO:0006364">
    <property type="term" value="P:rRNA processing"/>
    <property type="evidence" value="ECO:0007669"/>
    <property type="project" value="TreeGrafter"/>
</dbReference>
<dbReference type="Proteomes" id="UP000326924">
    <property type="component" value="Unassembled WGS sequence"/>
</dbReference>
<dbReference type="PANTHER" id="PTHR45841">
    <property type="entry name" value="MRNA TURNOVER PROTEIN 4 MRTO4"/>
    <property type="match status" value="1"/>
</dbReference>
<dbReference type="GO" id="GO:0000956">
    <property type="term" value="P:nuclear-transcribed mRNA catabolic process"/>
    <property type="evidence" value="ECO:0007669"/>
    <property type="project" value="TreeGrafter"/>
</dbReference>
<dbReference type="OrthoDB" id="10262308at2759"/>
<dbReference type="GO" id="GO:0003723">
    <property type="term" value="F:RNA binding"/>
    <property type="evidence" value="ECO:0007669"/>
    <property type="project" value="TreeGrafter"/>
</dbReference>
<evidence type="ECO:0000256" key="1">
    <source>
        <dbReference type="ARBA" id="ARBA00008889"/>
    </source>
</evidence>
<organism evidence="3 4">
    <name type="scientific">Sphaerosporella brunnea</name>
    <dbReference type="NCBI Taxonomy" id="1250544"/>
    <lineage>
        <taxon>Eukaryota</taxon>
        <taxon>Fungi</taxon>
        <taxon>Dikarya</taxon>
        <taxon>Ascomycota</taxon>
        <taxon>Pezizomycotina</taxon>
        <taxon>Pezizomycetes</taxon>
        <taxon>Pezizales</taxon>
        <taxon>Pyronemataceae</taxon>
        <taxon>Sphaerosporella</taxon>
    </lineage>
</organism>
<dbReference type="GO" id="GO:0042273">
    <property type="term" value="P:ribosomal large subunit biogenesis"/>
    <property type="evidence" value="ECO:0007669"/>
    <property type="project" value="TreeGrafter"/>
</dbReference>
<protein>
    <recommendedName>
        <fullName evidence="5">Ribosome assembly factor mrt4</fullName>
    </recommendedName>
</protein>
<name>A0A5J5EC61_9PEZI</name>
<dbReference type="PANTHER" id="PTHR45841:SF1">
    <property type="entry name" value="MRNA TURNOVER PROTEIN 4 HOMOLOG"/>
    <property type="match status" value="1"/>
</dbReference>
<dbReference type="EMBL" id="VXIS01000675">
    <property type="protein sequence ID" value="KAA8892609.1"/>
    <property type="molecule type" value="Genomic_DNA"/>
</dbReference>
<dbReference type="GO" id="GO:0005730">
    <property type="term" value="C:nucleolus"/>
    <property type="evidence" value="ECO:0007669"/>
    <property type="project" value="TreeGrafter"/>
</dbReference>
<dbReference type="Gene3D" id="3.30.70.1730">
    <property type="match status" value="1"/>
</dbReference>
<dbReference type="InterPro" id="IPR051742">
    <property type="entry name" value="Ribosome_Assembly_uL10"/>
</dbReference>
<dbReference type="InterPro" id="IPR043141">
    <property type="entry name" value="Ribosomal_uL10-like_sf"/>
</dbReference>
<proteinExistence type="inferred from homology"/>